<dbReference type="Gene3D" id="1.10.260.40">
    <property type="entry name" value="lambda repressor-like DNA-binding domains"/>
    <property type="match status" value="1"/>
</dbReference>
<evidence type="ECO:0000313" key="3">
    <source>
        <dbReference type="EMBL" id="HGU58851.1"/>
    </source>
</evidence>
<dbReference type="GO" id="GO:0003677">
    <property type="term" value="F:DNA binding"/>
    <property type="evidence" value="ECO:0007669"/>
    <property type="project" value="InterPro"/>
</dbReference>
<reference evidence="2" key="1">
    <citation type="journal article" date="2020" name="mSystems">
        <title>Genome- and Community-Level Interaction Insights into Carbon Utilization and Element Cycling Functions of Hydrothermarchaeota in Hydrothermal Sediment.</title>
        <authorList>
            <person name="Zhou Z."/>
            <person name="Liu Y."/>
            <person name="Xu W."/>
            <person name="Pan J."/>
            <person name="Luo Z.H."/>
            <person name="Li M."/>
        </authorList>
    </citation>
    <scope>NUCLEOTIDE SEQUENCE [LARGE SCALE GENOMIC DNA]</scope>
    <source>
        <strain evidence="4">SpSt-10</strain>
        <strain evidence="3">SpSt-62</strain>
        <strain evidence="2">SpSt-97</strain>
    </source>
</reference>
<dbReference type="Pfam" id="PF01381">
    <property type="entry name" value="HTH_3"/>
    <property type="match status" value="1"/>
</dbReference>
<dbReference type="AlphaFoldDB" id="A0A7C3UH13"/>
<dbReference type="SMART" id="SM00530">
    <property type="entry name" value="HTH_XRE"/>
    <property type="match status" value="1"/>
</dbReference>
<accession>A0A7C3UH13</accession>
<evidence type="ECO:0000313" key="2">
    <source>
        <dbReference type="EMBL" id="HGE66028.1"/>
    </source>
</evidence>
<gene>
    <name evidence="4" type="ORF">ENL48_05390</name>
    <name evidence="3" type="ORF">ENT89_01310</name>
    <name evidence="2" type="ORF">ENX77_02710</name>
</gene>
<dbReference type="PIRSF" id="PIRSF005978">
    <property type="entry name" value="HTH_MJ0621_prd"/>
    <property type="match status" value="1"/>
</dbReference>
<dbReference type="CDD" id="cd00093">
    <property type="entry name" value="HTH_XRE"/>
    <property type="match status" value="1"/>
</dbReference>
<dbReference type="InterPro" id="IPR016472">
    <property type="entry name" value="Tscrpt_reg_MJ0621_prd"/>
</dbReference>
<proteinExistence type="predicted"/>
<comment type="caution">
    <text evidence="2">The sequence shown here is derived from an EMBL/GenBank/DDBJ whole genome shotgun (WGS) entry which is preliminary data.</text>
</comment>
<organism evidence="2">
    <name type="scientific">Geoglobus ahangari</name>
    <dbReference type="NCBI Taxonomy" id="113653"/>
    <lineage>
        <taxon>Archaea</taxon>
        <taxon>Methanobacteriati</taxon>
        <taxon>Methanobacteriota</taxon>
        <taxon>Archaeoglobi</taxon>
        <taxon>Archaeoglobales</taxon>
        <taxon>Archaeoglobaceae</taxon>
        <taxon>Geoglobus</taxon>
    </lineage>
</organism>
<name>A0A7C3UH13_9EURY</name>
<dbReference type="InterPro" id="IPR010982">
    <property type="entry name" value="Lambda_DNA-bd_dom_sf"/>
</dbReference>
<dbReference type="InterPro" id="IPR001387">
    <property type="entry name" value="Cro/C1-type_HTH"/>
</dbReference>
<evidence type="ECO:0000259" key="1">
    <source>
        <dbReference type="PROSITE" id="PS50943"/>
    </source>
</evidence>
<dbReference type="PROSITE" id="PS50943">
    <property type="entry name" value="HTH_CROC1"/>
    <property type="match status" value="1"/>
</dbReference>
<dbReference type="SUPFAM" id="SSF47413">
    <property type="entry name" value="lambda repressor-like DNA-binding domains"/>
    <property type="match status" value="1"/>
</dbReference>
<dbReference type="SUPFAM" id="SSF159800">
    <property type="entry name" value="PrpR receptor domain-like"/>
    <property type="match status" value="1"/>
</dbReference>
<dbReference type="EMBL" id="DTPI01000020">
    <property type="protein sequence ID" value="HGE66028.1"/>
    <property type="molecule type" value="Genomic_DNA"/>
</dbReference>
<protein>
    <submittedName>
        <fullName evidence="2">Helix-turn-helix domain-containing protein</fullName>
    </submittedName>
</protein>
<sequence>MIFRLAEGIARGENFGECLKKILEEKGISPSEFAKRAKIPHSTLYKILSGENPRYETLSKIFSALYEKKKFVALIAARYILEEFSFDRRVRLYPATTLEDAIISAVRAEKEGAGVIVCAPIISGLIEKIVDIPVVTIKPKDSIVEAVKVALEKL</sequence>
<evidence type="ECO:0000313" key="4">
    <source>
        <dbReference type="EMBL" id="HHF48577.1"/>
    </source>
</evidence>
<dbReference type="EMBL" id="DRUC01000080">
    <property type="protein sequence ID" value="HHF48577.1"/>
    <property type="molecule type" value="Genomic_DNA"/>
</dbReference>
<dbReference type="EMBL" id="DTAK01000008">
    <property type="protein sequence ID" value="HGU58851.1"/>
    <property type="molecule type" value="Genomic_DNA"/>
</dbReference>
<feature type="domain" description="HTH cro/C1-type" evidence="1">
    <location>
        <begin position="19"/>
        <end position="71"/>
    </location>
</feature>